<feature type="domain" description="Spore germination GerAC-like C-terminal" evidence="8">
    <location>
        <begin position="218"/>
        <end position="383"/>
    </location>
</feature>
<keyword evidence="7" id="KW-0449">Lipoprotein</keyword>
<evidence type="ECO:0000256" key="1">
    <source>
        <dbReference type="ARBA" id="ARBA00004635"/>
    </source>
</evidence>
<dbReference type="PROSITE" id="PS51257">
    <property type="entry name" value="PROKAR_LIPOPROTEIN"/>
    <property type="match status" value="1"/>
</dbReference>
<dbReference type="InterPro" id="IPR038501">
    <property type="entry name" value="Spore_GerAC_C_sf"/>
</dbReference>
<name>A0ABQ1YF19_9BACL</name>
<dbReference type="RefSeq" id="WP_188538797.1">
    <property type="nucleotide sequence ID" value="NZ_BMFT01000001.1"/>
</dbReference>
<keyword evidence="3" id="KW-0309">Germination</keyword>
<comment type="similarity">
    <text evidence="2">Belongs to the GerABKC lipoprotein family.</text>
</comment>
<dbReference type="InterPro" id="IPR046953">
    <property type="entry name" value="Spore_GerAC-like_C"/>
</dbReference>
<keyword evidence="5" id="KW-0472">Membrane</keyword>
<evidence type="ECO:0000259" key="8">
    <source>
        <dbReference type="Pfam" id="PF05504"/>
    </source>
</evidence>
<keyword evidence="4" id="KW-0732">Signal</keyword>
<evidence type="ECO:0000256" key="5">
    <source>
        <dbReference type="ARBA" id="ARBA00023136"/>
    </source>
</evidence>
<evidence type="ECO:0000256" key="7">
    <source>
        <dbReference type="ARBA" id="ARBA00023288"/>
    </source>
</evidence>
<reference evidence="11" key="1">
    <citation type="journal article" date="2019" name="Int. J. Syst. Evol. Microbiol.">
        <title>The Global Catalogue of Microorganisms (GCM) 10K type strain sequencing project: providing services to taxonomists for standard genome sequencing and annotation.</title>
        <authorList>
            <consortium name="The Broad Institute Genomics Platform"/>
            <consortium name="The Broad Institute Genome Sequencing Center for Infectious Disease"/>
            <person name="Wu L."/>
            <person name="Ma J."/>
        </authorList>
    </citation>
    <scope>NUCLEOTIDE SEQUENCE [LARGE SCALE GENOMIC DNA]</scope>
    <source>
        <strain evidence="11">CGMCC 1.12769</strain>
    </source>
</reference>
<dbReference type="NCBIfam" id="TIGR02887">
    <property type="entry name" value="spore_ger_x_C"/>
    <property type="match status" value="1"/>
</dbReference>
<dbReference type="InterPro" id="IPR057336">
    <property type="entry name" value="GerAC_N"/>
</dbReference>
<dbReference type="Pfam" id="PF25198">
    <property type="entry name" value="Spore_GerAC_N"/>
    <property type="match status" value="1"/>
</dbReference>
<comment type="subcellular location">
    <subcellularLocation>
        <location evidence="1">Membrane</location>
        <topology evidence="1">Lipid-anchor</topology>
    </subcellularLocation>
</comment>
<dbReference type="Gene3D" id="3.30.300.210">
    <property type="entry name" value="Nutrient germinant receptor protein C, domain 3"/>
    <property type="match status" value="1"/>
</dbReference>
<evidence type="ECO:0000313" key="10">
    <source>
        <dbReference type="EMBL" id="GGH23736.1"/>
    </source>
</evidence>
<accession>A0ABQ1YF19</accession>
<dbReference type="Pfam" id="PF05504">
    <property type="entry name" value="Spore_GerAC"/>
    <property type="match status" value="1"/>
</dbReference>
<dbReference type="InterPro" id="IPR008844">
    <property type="entry name" value="Spore_GerAC-like"/>
</dbReference>
<sequence>MKSRYFRSMMLGLTLTLFLLLTGCWSSLEINSRAFVNIMLVDTTDNGETQLTLGFQLPNRMIPGQSGGSSQTSGEPYAFISKNGITLSDAYRKIQSDLSRKIAFGQAHIIVIGKGLAKQGIDPVLEFVQRQPAFHINANLFVTQSKVLEIINAPTLFERFVSSILLSYIDEEVTLNTTVRDFLVAQYKLGDALLPELVFKNDPGLKNEKDKTWMGSGGAIIFRNGKMVSPTMDSDEMRAALWILSQIKTSVVSIESPTDGKIISFFLEKMKTKTKPRLEDQSAAFTIKSNAEAYVLSSESKIDLSNEENIELLQKELENEVKSRIQKAVGKTRQAKADVFRLGEKFDWKYPATWKRLQPSWRKLYANELPIDVVVEIELLRTGGAFQSIKDKSKF</sequence>
<comment type="caution">
    <text evidence="10">The sequence shown here is derived from an EMBL/GenBank/DDBJ whole genome shotgun (WGS) entry which is preliminary data.</text>
</comment>
<evidence type="ECO:0000256" key="4">
    <source>
        <dbReference type="ARBA" id="ARBA00022729"/>
    </source>
</evidence>
<dbReference type="PANTHER" id="PTHR35789">
    <property type="entry name" value="SPORE GERMINATION PROTEIN B3"/>
    <property type="match status" value="1"/>
</dbReference>
<keyword evidence="6" id="KW-0564">Palmitate</keyword>
<evidence type="ECO:0000256" key="6">
    <source>
        <dbReference type="ARBA" id="ARBA00023139"/>
    </source>
</evidence>
<evidence type="ECO:0008006" key="12">
    <source>
        <dbReference type="Google" id="ProtNLM"/>
    </source>
</evidence>
<evidence type="ECO:0000256" key="3">
    <source>
        <dbReference type="ARBA" id="ARBA00022544"/>
    </source>
</evidence>
<dbReference type="EMBL" id="BMFT01000001">
    <property type="protein sequence ID" value="GGH23736.1"/>
    <property type="molecule type" value="Genomic_DNA"/>
</dbReference>
<dbReference type="PANTHER" id="PTHR35789:SF1">
    <property type="entry name" value="SPORE GERMINATION PROTEIN B3"/>
    <property type="match status" value="1"/>
</dbReference>
<evidence type="ECO:0000313" key="11">
    <source>
        <dbReference type="Proteomes" id="UP000659344"/>
    </source>
</evidence>
<keyword evidence="11" id="KW-1185">Reference proteome</keyword>
<gene>
    <name evidence="10" type="ORF">GCM10008013_23060</name>
</gene>
<dbReference type="Proteomes" id="UP000659344">
    <property type="component" value="Unassembled WGS sequence"/>
</dbReference>
<proteinExistence type="inferred from homology"/>
<feature type="domain" description="Spore germination protein N-terminal" evidence="9">
    <location>
        <begin position="28"/>
        <end position="197"/>
    </location>
</feature>
<evidence type="ECO:0000259" key="9">
    <source>
        <dbReference type="Pfam" id="PF25198"/>
    </source>
</evidence>
<evidence type="ECO:0000256" key="2">
    <source>
        <dbReference type="ARBA" id="ARBA00007886"/>
    </source>
</evidence>
<organism evidence="10 11">
    <name type="scientific">Paenibacillus segetis</name>
    <dbReference type="NCBI Taxonomy" id="1325360"/>
    <lineage>
        <taxon>Bacteria</taxon>
        <taxon>Bacillati</taxon>
        <taxon>Bacillota</taxon>
        <taxon>Bacilli</taxon>
        <taxon>Bacillales</taxon>
        <taxon>Paenibacillaceae</taxon>
        <taxon>Paenibacillus</taxon>
    </lineage>
</organism>
<protein>
    <recommendedName>
        <fullName evidence="12">Spore germination protein KC</fullName>
    </recommendedName>
</protein>